<accession>A0AAC9NME4</accession>
<name>A0AAC9NME4_VIRHA</name>
<sequence length="109" mass="12263">MKKIFFIIAFVILLASCNLNSGNEIEDEINVDKAKKNVEDYLFKNFEDIKSVEINDIYVSQMGGIAIDGTVNGHAEYTAGIESDLNVNSMGVSEAFPNRKEECKYRRCD</sequence>
<dbReference type="PROSITE" id="PS51257">
    <property type="entry name" value="PROKAR_LIPOPROTEIN"/>
    <property type="match status" value="1"/>
</dbReference>
<proteinExistence type="predicted"/>
<dbReference type="Pfam" id="PF08139">
    <property type="entry name" value="LPAM_1"/>
    <property type="match status" value="1"/>
</dbReference>
<feature type="signal peptide" evidence="2">
    <location>
        <begin position="1"/>
        <end position="21"/>
    </location>
</feature>
<dbReference type="Gene3D" id="3.10.450.130">
    <property type="entry name" value="folded 79 residue fragment of lin0334 like domains"/>
    <property type="match status" value="1"/>
</dbReference>
<dbReference type="EMBL" id="CP017962">
    <property type="protein sequence ID" value="APC50065.1"/>
    <property type="molecule type" value="Genomic_DNA"/>
</dbReference>
<evidence type="ECO:0000313" key="4">
    <source>
        <dbReference type="Proteomes" id="UP000182945"/>
    </source>
</evidence>
<dbReference type="AlphaFoldDB" id="A0AAC9NME4"/>
<evidence type="ECO:0008006" key="5">
    <source>
        <dbReference type="Google" id="ProtNLM"/>
    </source>
</evidence>
<reference evidence="3 4" key="1">
    <citation type="submission" date="2016-11" db="EMBL/GenBank/DDBJ databases">
        <title>Complete genome sequencing of Virgibacillus halodenitrificans PDB-F2.</title>
        <authorList>
            <person name="Sun Z."/>
            <person name="Zhou Y."/>
            <person name="Li H."/>
        </authorList>
    </citation>
    <scope>NUCLEOTIDE SEQUENCE [LARGE SCALE GENOMIC DNA]</scope>
    <source>
        <strain evidence="3 4">PDB-F2</strain>
    </source>
</reference>
<dbReference type="GeneID" id="71516401"/>
<dbReference type="KEGG" id="vhl:BME96_18480"/>
<organism evidence="3 4">
    <name type="scientific">Virgibacillus halodenitrificans</name>
    <name type="common">Bacillus halodenitrificans</name>
    <dbReference type="NCBI Taxonomy" id="1482"/>
    <lineage>
        <taxon>Bacteria</taxon>
        <taxon>Bacillati</taxon>
        <taxon>Bacillota</taxon>
        <taxon>Bacilli</taxon>
        <taxon>Bacillales</taxon>
        <taxon>Bacillaceae</taxon>
        <taxon>Virgibacillus</taxon>
    </lineage>
</organism>
<evidence type="ECO:0000256" key="1">
    <source>
        <dbReference type="ARBA" id="ARBA00022729"/>
    </source>
</evidence>
<dbReference type="Proteomes" id="UP000182945">
    <property type="component" value="Chromosome"/>
</dbReference>
<gene>
    <name evidence="3" type="ORF">BME96_18480</name>
</gene>
<feature type="chain" id="PRO_5042026609" description="DUF1433 domain-containing protein" evidence="2">
    <location>
        <begin position="22"/>
        <end position="109"/>
    </location>
</feature>
<protein>
    <recommendedName>
        <fullName evidence="5">DUF1433 domain-containing protein</fullName>
    </recommendedName>
</protein>
<dbReference type="RefSeq" id="WP_060678605.1">
    <property type="nucleotide sequence ID" value="NZ_CP017962.1"/>
</dbReference>
<evidence type="ECO:0000313" key="3">
    <source>
        <dbReference type="EMBL" id="APC50065.1"/>
    </source>
</evidence>
<evidence type="ECO:0000256" key="2">
    <source>
        <dbReference type="SAM" id="SignalP"/>
    </source>
</evidence>
<dbReference type="InterPro" id="IPR012640">
    <property type="entry name" value="Membr_lipoprot_lipid_attach_CS"/>
</dbReference>
<keyword evidence="1 2" id="KW-0732">Signal</keyword>